<feature type="region of interest" description="Disordered" evidence="1">
    <location>
        <begin position="116"/>
        <end position="144"/>
    </location>
</feature>
<evidence type="ECO:0000313" key="3">
    <source>
        <dbReference type="Proteomes" id="UP001153069"/>
    </source>
</evidence>
<comment type="caution">
    <text evidence="2">The sequence shown here is derived from an EMBL/GenBank/DDBJ whole genome shotgun (WGS) entry which is preliminary data.</text>
</comment>
<name>A0A9N8EM69_9STRA</name>
<evidence type="ECO:0000256" key="1">
    <source>
        <dbReference type="SAM" id="MobiDB-lite"/>
    </source>
</evidence>
<accession>A0A9N8EM69</accession>
<dbReference type="Proteomes" id="UP001153069">
    <property type="component" value="Unassembled WGS sequence"/>
</dbReference>
<sequence>MMDIQDSPTQQRSSSFPLITLPLVSSNEEDDDNDALIPVETPRGSALNNRSCVRSLPFLPSLPSHGENRRRDLGSVFSTRALPHSVIASAAVARVEHSNPPLIPFLSDDFASTPADYASRRPPTLLRRRHHASSPASNGNNDNHLLDSTLFVNRDNTTVQDEDDDDIDLEIAALTHGTLSLRDSKSPERMNHALEDTLTPPSMLRLAGILSNSTPSLLGTTDNNNHDRIHPSTQRSGGSNNAWNSRATPTRLFHSQKPLHLSTRGPPVVVPFARARFGEDSRGRHHVLAPISFHPNSTSPKLPTV</sequence>
<organism evidence="2 3">
    <name type="scientific">Seminavis robusta</name>
    <dbReference type="NCBI Taxonomy" id="568900"/>
    <lineage>
        <taxon>Eukaryota</taxon>
        <taxon>Sar</taxon>
        <taxon>Stramenopiles</taxon>
        <taxon>Ochrophyta</taxon>
        <taxon>Bacillariophyta</taxon>
        <taxon>Bacillariophyceae</taxon>
        <taxon>Bacillariophycidae</taxon>
        <taxon>Naviculales</taxon>
        <taxon>Naviculaceae</taxon>
        <taxon>Seminavis</taxon>
    </lineage>
</organism>
<dbReference type="EMBL" id="CAICTM010001197">
    <property type="protein sequence ID" value="CAB9521479.1"/>
    <property type="molecule type" value="Genomic_DNA"/>
</dbReference>
<gene>
    <name evidence="2" type="ORF">SEMRO_1199_G251710.1</name>
</gene>
<reference evidence="2" key="1">
    <citation type="submission" date="2020-06" db="EMBL/GenBank/DDBJ databases">
        <authorList>
            <consortium name="Plant Systems Biology data submission"/>
        </authorList>
    </citation>
    <scope>NUCLEOTIDE SEQUENCE</scope>
    <source>
        <strain evidence="2">D6</strain>
    </source>
</reference>
<proteinExistence type="predicted"/>
<evidence type="ECO:0000313" key="2">
    <source>
        <dbReference type="EMBL" id="CAB9521479.1"/>
    </source>
</evidence>
<feature type="compositionally biased region" description="Polar residues" evidence="1">
    <location>
        <begin position="231"/>
        <end position="242"/>
    </location>
</feature>
<feature type="compositionally biased region" description="Polar residues" evidence="1">
    <location>
        <begin position="134"/>
        <end position="143"/>
    </location>
</feature>
<keyword evidence="3" id="KW-1185">Reference proteome</keyword>
<dbReference type="AlphaFoldDB" id="A0A9N8EM69"/>
<protein>
    <submittedName>
        <fullName evidence="2">Uncharacterized protein</fullName>
    </submittedName>
</protein>
<feature type="region of interest" description="Disordered" evidence="1">
    <location>
        <begin position="221"/>
        <end position="242"/>
    </location>
</feature>